<protein>
    <submittedName>
        <fullName evidence="1">Uncharacterized protein</fullName>
    </submittedName>
</protein>
<name>K8XJ25_RHOOP</name>
<evidence type="ECO:0000313" key="2">
    <source>
        <dbReference type="Proteomes" id="UP000005951"/>
    </source>
</evidence>
<dbReference type="Proteomes" id="UP000005951">
    <property type="component" value="Unassembled WGS sequence"/>
</dbReference>
<gene>
    <name evidence="1" type="ORF">WSS_A20534</name>
</gene>
<dbReference type="EMBL" id="AJYC02000065">
    <property type="protein sequence ID" value="EKT80811.1"/>
    <property type="molecule type" value="Genomic_DNA"/>
</dbReference>
<comment type="caution">
    <text evidence="1">The sequence shown here is derived from an EMBL/GenBank/DDBJ whole genome shotgun (WGS) entry which is preliminary data.</text>
</comment>
<proteinExistence type="predicted"/>
<sequence>MRAGDVLVVNTSKAAIRAHATSPAALTYYANKGIRVLLLPDPACEGLAPARVSVTLQILNKQPDVVHDEGWDAIEQGTGV</sequence>
<accession>K8XJ25</accession>
<organism evidence="1 2">
    <name type="scientific">Rhodococcus opacus M213</name>
    <dbReference type="NCBI Taxonomy" id="1129896"/>
    <lineage>
        <taxon>Bacteria</taxon>
        <taxon>Bacillati</taxon>
        <taxon>Actinomycetota</taxon>
        <taxon>Actinomycetes</taxon>
        <taxon>Mycobacteriales</taxon>
        <taxon>Nocardiaceae</taxon>
        <taxon>Rhodococcus</taxon>
    </lineage>
</organism>
<reference evidence="1 2" key="1">
    <citation type="journal article" date="2013" name="Genome Announc.">
        <title>Draft Genome Sequence of Rhodococcus opacus Strain M213 Shows a Diverse Catabolic Potential.</title>
        <authorList>
            <person name="Pathak A."/>
            <person name="Green S.J."/>
            <person name="Ogram A."/>
            <person name="Chauhan A."/>
        </authorList>
    </citation>
    <scope>NUCLEOTIDE SEQUENCE [LARGE SCALE GENOMIC DNA]</scope>
    <source>
        <strain evidence="1 2">M213</strain>
    </source>
</reference>
<evidence type="ECO:0000313" key="1">
    <source>
        <dbReference type="EMBL" id="EKT80811.1"/>
    </source>
</evidence>
<dbReference type="AlphaFoldDB" id="K8XJ25"/>